<feature type="transmembrane region" description="Helical" evidence="8">
    <location>
        <begin position="703"/>
        <end position="729"/>
    </location>
</feature>
<dbReference type="GO" id="GO:0005227">
    <property type="term" value="F:calcium-activated cation channel activity"/>
    <property type="evidence" value="ECO:0007669"/>
    <property type="project" value="InterPro"/>
</dbReference>
<feature type="transmembrane region" description="Helical" evidence="8">
    <location>
        <begin position="787"/>
        <end position="804"/>
    </location>
</feature>
<evidence type="ECO:0000256" key="4">
    <source>
        <dbReference type="ARBA" id="ARBA00022692"/>
    </source>
</evidence>
<dbReference type="GO" id="GO:0005886">
    <property type="term" value="C:plasma membrane"/>
    <property type="evidence" value="ECO:0007669"/>
    <property type="project" value="TreeGrafter"/>
</dbReference>
<name>A0A2T9Z6T5_9FUNG</name>
<feature type="compositionally biased region" description="Polar residues" evidence="7">
    <location>
        <begin position="822"/>
        <end position="843"/>
    </location>
</feature>
<dbReference type="Proteomes" id="UP000245609">
    <property type="component" value="Unassembled WGS sequence"/>
</dbReference>
<evidence type="ECO:0000313" key="10">
    <source>
        <dbReference type="EMBL" id="PVV00304.1"/>
    </source>
</evidence>
<feature type="transmembrane region" description="Helical" evidence="8">
    <location>
        <begin position="263"/>
        <end position="285"/>
    </location>
</feature>
<keyword evidence="3" id="KW-0813">Transport</keyword>
<dbReference type="PROSITE" id="PS50902">
    <property type="entry name" value="FLAVODOXIN_LIKE"/>
    <property type="match status" value="1"/>
</dbReference>
<evidence type="ECO:0000256" key="1">
    <source>
        <dbReference type="ARBA" id="ARBA00004141"/>
    </source>
</evidence>
<proteinExistence type="inferred from homology"/>
<evidence type="ECO:0000256" key="5">
    <source>
        <dbReference type="ARBA" id="ARBA00022989"/>
    </source>
</evidence>
<feature type="transmembrane region" description="Helical" evidence="8">
    <location>
        <begin position="555"/>
        <end position="576"/>
    </location>
</feature>
<dbReference type="PANTHER" id="PTHR13018:SF139">
    <property type="entry name" value="PHOSPHATE METABOLISM PROTEIN 7"/>
    <property type="match status" value="1"/>
</dbReference>
<feature type="transmembrane region" description="Helical" evidence="8">
    <location>
        <begin position="510"/>
        <end position="535"/>
    </location>
</feature>
<protein>
    <recommendedName>
        <fullName evidence="9">Flavodoxin-like domain-containing protein</fullName>
    </recommendedName>
</protein>
<dbReference type="OrthoDB" id="1076608at2759"/>
<dbReference type="InterPro" id="IPR032880">
    <property type="entry name" value="CSC1/OSCA1-like_N"/>
</dbReference>
<dbReference type="STRING" id="133381.A0A2T9Z6T5"/>
<evidence type="ECO:0000256" key="7">
    <source>
        <dbReference type="SAM" id="MobiDB-lite"/>
    </source>
</evidence>
<keyword evidence="4 8" id="KW-0812">Transmembrane</keyword>
<keyword evidence="6 8" id="KW-0472">Membrane</keyword>
<feature type="transmembrane region" description="Helical" evidence="8">
    <location>
        <begin position="216"/>
        <end position="235"/>
    </location>
</feature>
<evidence type="ECO:0000256" key="3">
    <source>
        <dbReference type="ARBA" id="ARBA00022448"/>
    </source>
</evidence>
<evidence type="ECO:0000256" key="2">
    <source>
        <dbReference type="ARBA" id="ARBA00007779"/>
    </source>
</evidence>
<organism evidence="10 11">
    <name type="scientific">Smittium megazygosporum</name>
    <dbReference type="NCBI Taxonomy" id="133381"/>
    <lineage>
        <taxon>Eukaryota</taxon>
        <taxon>Fungi</taxon>
        <taxon>Fungi incertae sedis</taxon>
        <taxon>Zoopagomycota</taxon>
        <taxon>Kickxellomycotina</taxon>
        <taxon>Harpellomycetes</taxon>
        <taxon>Harpellales</taxon>
        <taxon>Legeriomycetaceae</taxon>
        <taxon>Smittium</taxon>
    </lineage>
</organism>
<feature type="transmembrane region" description="Helical" evidence="8">
    <location>
        <begin position="760"/>
        <end position="780"/>
    </location>
</feature>
<dbReference type="AlphaFoldDB" id="A0A2T9Z6T5"/>
<sequence>MRKPSVLVVYYSTYGFVKTLAHKIVEGLNKTDLVDVKLRQFPETLNEEILKRIHAQPRDKSVLDVTLGDDEPADAFLFNFSTRYVGAPAQVKDTLMGKMGGTFFTASQTRGQETTALSFLPNFAHHGITYVRFGYGNKFFFDLAEVIGGSPYGSGTITDSDGSRKSSEKELEITLSQGETFSKIIARTVLSVPEIEIFTKNNLDEYMVIRVMRFKMLFFALATVVSLCLVLPVNLKGDKATTDMRKLSAANLERGSRYMWVHLLYYSISVFAIVGFVFNEIPLYIKLRQMVIANSLEKSPSRALTLFIGGLEGDLKDEEKLCNTLSVLPGGVKRVVINRETYVIDSMIAKRDKVALKLEMALTKYIIKCRKVYDKYLKKFVNSSGGNPIEALEPPPLPKKYIFFMENKKGKEIVFEKVEEITHYAMVLADMNRQIIEYRNNEFNKLPKQPSGFVTFNKQIAVHMAAQSLINRSFLKVSPKLINTSNDEIIWENVNLSPLSRNSKKYISDIATILIAVTWGTLSLFITSFANPNFLLKFINIDMDDIVLLSKLNGFVPAIVLSYVVETLPSILRYFVKLEGKVRNSDIDFELSQRYFVFLAFTVFILPQISTSVVELVSVFKDFLLNPQSVLGNINDLAMSSGPFFISYVLVKACTSIINDLLFVPDLLSRVIKPYFFSNTPRQKFMLEQPIGFEWAKDVPVHFLIFLIGFTYSALAPLINIFCLCYYLYNYLKYRYNFMYVYNDSKFSYDGLSFRSMLDLSFLSLYISGVVWIIIMVVNIKVKSSEIARILITFCLLLFTRYVYTSIKKGITTEGINRDNSDGFNQNQISSESPGYTGQSQGFPKTKDKMTIEEMLKEANMKSRPKSASMGVRWADEVNPEAFNETTNDHIPKIDYDPRLSRPFRYSVEMKLSEGMEHTHNSTNSDNSNNSNSVIENEINTPEYNTDSGTTNETEFGTVSQMLRNEILSPDYRFSHYPNKNGNEEFWHDKKAFMKPSLLDLGFSIIWVPKDVTGLCNTLFQTLDDTGGEYFTIFSEGANVNPENRVNIDFNYIFDEEKILNENSS</sequence>
<gene>
    <name evidence="10" type="ORF">BB560_005325</name>
</gene>
<comment type="caution">
    <text evidence="10">The sequence shown here is derived from an EMBL/GenBank/DDBJ whole genome shotgun (WGS) entry which is preliminary data.</text>
</comment>
<evidence type="ECO:0000313" key="11">
    <source>
        <dbReference type="Proteomes" id="UP000245609"/>
    </source>
</evidence>
<evidence type="ECO:0000256" key="8">
    <source>
        <dbReference type="SAM" id="Phobius"/>
    </source>
</evidence>
<dbReference type="InterPro" id="IPR029039">
    <property type="entry name" value="Flavoprotein-like_sf"/>
</dbReference>
<comment type="similarity">
    <text evidence="2">Belongs to the CSC1 (TC 1.A.17) family.</text>
</comment>
<dbReference type="SUPFAM" id="SSF52218">
    <property type="entry name" value="Flavoproteins"/>
    <property type="match status" value="1"/>
</dbReference>
<feature type="domain" description="Flavodoxin-like" evidence="9">
    <location>
        <begin position="6"/>
        <end position="181"/>
    </location>
</feature>
<dbReference type="Pfam" id="PF14703">
    <property type="entry name" value="PHM7_cyt"/>
    <property type="match status" value="1"/>
</dbReference>
<dbReference type="GO" id="GO:0010181">
    <property type="term" value="F:FMN binding"/>
    <property type="evidence" value="ECO:0007669"/>
    <property type="project" value="InterPro"/>
</dbReference>
<dbReference type="Pfam" id="PF13967">
    <property type="entry name" value="RSN1_TM"/>
    <property type="match status" value="1"/>
</dbReference>
<evidence type="ECO:0000259" key="9">
    <source>
        <dbReference type="PROSITE" id="PS50902"/>
    </source>
</evidence>
<dbReference type="InterPro" id="IPR045122">
    <property type="entry name" value="Csc1-like"/>
</dbReference>
<dbReference type="InterPro" id="IPR003864">
    <property type="entry name" value="CSC1/OSCA1-like_7TM"/>
</dbReference>
<accession>A0A2T9Z6T5</accession>
<dbReference type="Pfam" id="PF02714">
    <property type="entry name" value="RSN1_7TM"/>
    <property type="match status" value="1"/>
</dbReference>
<dbReference type="EMBL" id="MBFS01002106">
    <property type="protein sequence ID" value="PVV00304.1"/>
    <property type="molecule type" value="Genomic_DNA"/>
</dbReference>
<feature type="region of interest" description="Disordered" evidence="7">
    <location>
        <begin position="818"/>
        <end position="844"/>
    </location>
</feature>
<dbReference type="Gene3D" id="3.40.50.360">
    <property type="match status" value="1"/>
</dbReference>
<evidence type="ECO:0000256" key="6">
    <source>
        <dbReference type="ARBA" id="ARBA00023136"/>
    </source>
</evidence>
<dbReference type="InterPro" id="IPR008254">
    <property type="entry name" value="Flavodoxin/NO_synth"/>
</dbReference>
<reference evidence="10 11" key="1">
    <citation type="journal article" date="2018" name="MBio">
        <title>Comparative Genomics Reveals the Core Gene Toolbox for the Fungus-Insect Symbiosis.</title>
        <authorList>
            <person name="Wang Y."/>
            <person name="Stata M."/>
            <person name="Wang W."/>
            <person name="Stajich J.E."/>
            <person name="White M.M."/>
            <person name="Moncalvo J.M."/>
        </authorList>
    </citation>
    <scope>NUCLEOTIDE SEQUENCE [LARGE SCALE GENOMIC DNA]</scope>
    <source>
        <strain evidence="10 11">SC-DP-2</strain>
    </source>
</reference>
<feature type="transmembrane region" description="Helical" evidence="8">
    <location>
        <begin position="596"/>
        <end position="620"/>
    </location>
</feature>
<dbReference type="PANTHER" id="PTHR13018">
    <property type="entry name" value="PROBABLE MEMBRANE PROTEIN DUF221-RELATED"/>
    <property type="match status" value="1"/>
</dbReference>
<feature type="non-terminal residue" evidence="10">
    <location>
        <position position="1065"/>
    </location>
</feature>
<dbReference type="InterPro" id="IPR027815">
    <property type="entry name" value="CSC1/OSCA1-like_cyt"/>
</dbReference>
<comment type="subcellular location">
    <subcellularLocation>
        <location evidence="1">Membrane</location>
        <topology evidence="1">Multi-pass membrane protein</topology>
    </subcellularLocation>
</comment>
<keyword evidence="5 8" id="KW-1133">Transmembrane helix</keyword>
<keyword evidence="11" id="KW-1185">Reference proteome</keyword>